<gene>
    <name evidence="2" type="ORF">SS7213T_08167</name>
</gene>
<dbReference type="EMBL" id="AEUN01000446">
    <property type="protein sequence ID" value="EHJ07656.1"/>
    <property type="molecule type" value="Genomic_DNA"/>
</dbReference>
<dbReference type="Proteomes" id="UP000005413">
    <property type="component" value="Unassembled WGS sequence"/>
</dbReference>
<accession>G5JJH8</accession>
<evidence type="ECO:0000313" key="3">
    <source>
        <dbReference type="Proteomes" id="UP000005413"/>
    </source>
</evidence>
<keyword evidence="1" id="KW-1133">Transmembrane helix</keyword>
<dbReference type="AlphaFoldDB" id="G5JJH8"/>
<comment type="caution">
    <text evidence="2">The sequence shown here is derived from an EMBL/GenBank/DDBJ whole genome shotgun (WGS) entry which is preliminary data.</text>
</comment>
<evidence type="ECO:0000313" key="2">
    <source>
        <dbReference type="EMBL" id="EHJ07656.1"/>
    </source>
</evidence>
<dbReference type="InterPro" id="IPR016977">
    <property type="entry name" value="ComGF"/>
</dbReference>
<evidence type="ECO:0000256" key="1">
    <source>
        <dbReference type="SAM" id="Phobius"/>
    </source>
</evidence>
<name>G5JJH8_9STAP</name>
<evidence type="ECO:0008006" key="4">
    <source>
        <dbReference type="Google" id="ProtNLM"/>
    </source>
</evidence>
<organism evidence="2 3">
    <name type="scientific">Staphylococcus simiae CCM 7213 = CCUG 51256</name>
    <dbReference type="NCBI Taxonomy" id="911238"/>
    <lineage>
        <taxon>Bacteria</taxon>
        <taxon>Bacillati</taxon>
        <taxon>Bacillota</taxon>
        <taxon>Bacilli</taxon>
        <taxon>Bacillales</taxon>
        <taxon>Staphylococcaceae</taxon>
        <taxon>Staphylococcus</taxon>
    </lineage>
</organism>
<keyword evidence="1" id="KW-0472">Membrane</keyword>
<dbReference type="PATRIC" id="fig|911238.3.peg.1413"/>
<feature type="transmembrane region" description="Helical" evidence="1">
    <location>
        <begin position="21"/>
        <end position="41"/>
    </location>
</feature>
<reference evidence="2 3" key="1">
    <citation type="journal article" date="2012" name="BMC Genomics">
        <title>Comparative genomic analysis of the genus Staphylococcus including Staphylococcus aureus and its newly described sister species Staphylococcus simiae.</title>
        <authorList>
            <person name="Suzuki H."/>
            <person name="Lefebure T."/>
            <person name="Pavinski Bitar P."/>
            <person name="Stanhope M.J."/>
        </authorList>
    </citation>
    <scope>NUCLEOTIDE SEQUENCE [LARGE SCALE GENOMIC DNA]</scope>
    <source>
        <strain evidence="2 3">CCM 7213</strain>
    </source>
</reference>
<dbReference type="RefSeq" id="WP_002464333.1">
    <property type="nucleotide sequence ID" value="NZ_AEUN01000446.1"/>
</dbReference>
<proteinExistence type="predicted"/>
<keyword evidence="1" id="KW-0812">Transmembrane</keyword>
<sequence length="149" mass="17787">MQQMRRLALNFKVKAFTLVEMLFAMVLIMSILQFTPQLLIYCQYIKYQAKETYTIDYEFFSRDFIKELKDIKHKNITISNNSIYVNAGKDNIEYKLLNHKIIKIINHNGNITLLNNVEKFKATVINENVIKIDIEIHRGRYFKNQTIYL</sequence>
<dbReference type="Pfam" id="PF15980">
    <property type="entry name" value="ComGF"/>
    <property type="match status" value="1"/>
</dbReference>
<protein>
    <recommendedName>
        <fullName evidence="4">Prepilin-type N-terminal cleavage/methylation domain-containing protein</fullName>
    </recommendedName>
</protein>
<keyword evidence="3" id="KW-1185">Reference proteome</keyword>